<evidence type="ECO:0000259" key="6">
    <source>
        <dbReference type="PROSITE" id="PS50404"/>
    </source>
</evidence>
<feature type="compositionally biased region" description="Basic residues" evidence="5">
    <location>
        <begin position="211"/>
        <end position="221"/>
    </location>
</feature>
<comment type="similarity">
    <text evidence="2">Belongs to the GST superfamily. Tau family.</text>
</comment>
<keyword evidence="4" id="KW-0963">Cytoplasm</keyword>
<feature type="compositionally biased region" description="Gly residues" evidence="5">
    <location>
        <begin position="172"/>
        <end position="181"/>
    </location>
</feature>
<evidence type="ECO:0000256" key="4">
    <source>
        <dbReference type="RuleBase" id="RU369102"/>
    </source>
</evidence>
<feature type="compositionally biased region" description="Basic residues" evidence="5">
    <location>
        <begin position="236"/>
        <end position="248"/>
    </location>
</feature>
<dbReference type="Pfam" id="PF02798">
    <property type="entry name" value="GST_N"/>
    <property type="match status" value="1"/>
</dbReference>
<evidence type="ECO:0000313" key="7">
    <source>
        <dbReference type="EnsemblPlants" id="OB10G23590.1"/>
    </source>
</evidence>
<dbReference type="PANTHER" id="PTHR11260">
    <property type="entry name" value="GLUTATHIONE S-TRANSFERASE, GST, SUPERFAMILY, GST DOMAIN CONTAINING"/>
    <property type="match status" value="1"/>
</dbReference>
<dbReference type="AlphaFoldDB" id="J3N4B1"/>
<name>J3N4B1_ORYBR</name>
<evidence type="ECO:0000256" key="1">
    <source>
        <dbReference type="ARBA" id="ARBA00022679"/>
    </source>
</evidence>
<keyword evidence="8" id="KW-1185">Reference proteome</keyword>
<reference evidence="7" key="1">
    <citation type="journal article" date="2013" name="Nat. Commun.">
        <title>Whole-genome sequencing of Oryza brachyantha reveals mechanisms underlying Oryza genome evolution.</title>
        <authorList>
            <person name="Chen J."/>
            <person name="Huang Q."/>
            <person name="Gao D."/>
            <person name="Wang J."/>
            <person name="Lang Y."/>
            <person name="Liu T."/>
            <person name="Li B."/>
            <person name="Bai Z."/>
            <person name="Luis Goicoechea J."/>
            <person name="Liang C."/>
            <person name="Chen C."/>
            <person name="Zhang W."/>
            <person name="Sun S."/>
            <person name="Liao Y."/>
            <person name="Zhang X."/>
            <person name="Yang L."/>
            <person name="Song C."/>
            <person name="Wang M."/>
            <person name="Shi J."/>
            <person name="Liu G."/>
            <person name="Liu J."/>
            <person name="Zhou H."/>
            <person name="Zhou W."/>
            <person name="Yu Q."/>
            <person name="An N."/>
            <person name="Chen Y."/>
            <person name="Cai Q."/>
            <person name="Wang B."/>
            <person name="Liu B."/>
            <person name="Min J."/>
            <person name="Huang Y."/>
            <person name="Wu H."/>
            <person name="Li Z."/>
            <person name="Zhang Y."/>
            <person name="Yin Y."/>
            <person name="Song W."/>
            <person name="Jiang J."/>
            <person name="Jackson S.A."/>
            <person name="Wing R.A."/>
            <person name="Wang J."/>
            <person name="Chen M."/>
        </authorList>
    </citation>
    <scope>NUCLEOTIDE SEQUENCE [LARGE SCALE GENOMIC DNA]</scope>
    <source>
        <strain evidence="7">cv. IRGC 101232</strain>
    </source>
</reference>
<dbReference type="Gene3D" id="1.20.1050.10">
    <property type="match status" value="1"/>
</dbReference>
<dbReference type="eggNOG" id="KOG0406">
    <property type="taxonomic scope" value="Eukaryota"/>
</dbReference>
<evidence type="ECO:0000256" key="3">
    <source>
        <dbReference type="ARBA" id="ARBA00047960"/>
    </source>
</evidence>
<dbReference type="OMA" id="SHGLMAP"/>
<dbReference type="Proteomes" id="UP000006038">
    <property type="component" value="Chromosome 10"/>
</dbReference>
<dbReference type="HOGENOM" id="CLU_011226_8_0_1"/>
<comment type="catalytic activity">
    <reaction evidence="3 4">
        <text>RX + glutathione = an S-substituted glutathione + a halide anion + H(+)</text>
        <dbReference type="Rhea" id="RHEA:16437"/>
        <dbReference type="ChEBI" id="CHEBI:15378"/>
        <dbReference type="ChEBI" id="CHEBI:16042"/>
        <dbReference type="ChEBI" id="CHEBI:17792"/>
        <dbReference type="ChEBI" id="CHEBI:57925"/>
        <dbReference type="ChEBI" id="CHEBI:90779"/>
        <dbReference type="EC" id="2.5.1.18"/>
    </reaction>
</comment>
<dbReference type="InterPro" id="IPR040079">
    <property type="entry name" value="Glutathione_S-Trfase"/>
</dbReference>
<dbReference type="SFLD" id="SFLDG00358">
    <property type="entry name" value="Main_(cytGST)"/>
    <property type="match status" value="1"/>
</dbReference>
<dbReference type="CDD" id="cd03058">
    <property type="entry name" value="GST_N_Tau"/>
    <property type="match status" value="1"/>
</dbReference>
<feature type="region of interest" description="Disordered" evidence="5">
    <location>
        <begin position="211"/>
        <end position="248"/>
    </location>
</feature>
<dbReference type="PANTHER" id="PTHR11260:SF501">
    <property type="entry name" value="GLUTATHIONE S-TRANSFERASE"/>
    <property type="match status" value="1"/>
</dbReference>
<dbReference type="GO" id="GO:0004364">
    <property type="term" value="F:glutathione transferase activity"/>
    <property type="evidence" value="ECO:0007669"/>
    <property type="project" value="UniProtKB-UniRule"/>
</dbReference>
<dbReference type="InterPro" id="IPR036249">
    <property type="entry name" value="Thioredoxin-like_sf"/>
</dbReference>
<dbReference type="SFLD" id="SFLDG01152">
    <property type="entry name" value="Main.3:_Omega-_and_Tau-like"/>
    <property type="match status" value="1"/>
</dbReference>
<reference evidence="7" key="2">
    <citation type="submission" date="2013-04" db="UniProtKB">
        <authorList>
            <consortium name="EnsemblPlants"/>
        </authorList>
    </citation>
    <scope>IDENTIFICATION</scope>
</reference>
<feature type="domain" description="GST N-terminal" evidence="6">
    <location>
        <begin position="5"/>
        <end position="84"/>
    </location>
</feature>
<proteinExistence type="inferred from homology"/>
<accession>J3N4B1</accession>
<evidence type="ECO:0000313" key="8">
    <source>
        <dbReference type="Proteomes" id="UP000006038"/>
    </source>
</evidence>
<dbReference type="InterPro" id="IPR045073">
    <property type="entry name" value="Omega/Tau-like"/>
</dbReference>
<feature type="compositionally biased region" description="Low complexity" evidence="5">
    <location>
        <begin position="226"/>
        <end position="235"/>
    </location>
</feature>
<dbReference type="SFLD" id="SFLDS00019">
    <property type="entry name" value="Glutathione_Transferase_(cytos"/>
    <property type="match status" value="1"/>
</dbReference>
<comment type="subcellular location">
    <subcellularLocation>
        <location evidence="4">Cytoplasm</location>
        <location evidence="4">Cytosol</location>
    </subcellularLocation>
</comment>
<feature type="compositionally biased region" description="Basic and acidic residues" evidence="5">
    <location>
        <begin position="159"/>
        <end position="170"/>
    </location>
</feature>
<dbReference type="GO" id="GO:0005829">
    <property type="term" value="C:cytosol"/>
    <property type="evidence" value="ECO:0007669"/>
    <property type="project" value="UniProtKB-SubCell"/>
</dbReference>
<protein>
    <recommendedName>
        <fullName evidence="4">Glutathione S-transferase</fullName>
        <ecNumber evidence="4">2.5.1.18</ecNumber>
    </recommendedName>
</protein>
<feature type="region of interest" description="Disordered" evidence="5">
    <location>
        <begin position="151"/>
        <end position="181"/>
    </location>
</feature>
<dbReference type="Gramene" id="OB10G23590.1">
    <property type="protein sequence ID" value="OB10G23590.1"/>
    <property type="gene ID" value="OB10G23590"/>
</dbReference>
<dbReference type="FunFam" id="3.40.30.10:FF:000044">
    <property type="entry name" value="Glutathione S-transferase GSTU6"/>
    <property type="match status" value="1"/>
</dbReference>
<organism evidence="7">
    <name type="scientific">Oryza brachyantha</name>
    <name type="common">malo sina</name>
    <dbReference type="NCBI Taxonomy" id="4533"/>
    <lineage>
        <taxon>Eukaryota</taxon>
        <taxon>Viridiplantae</taxon>
        <taxon>Streptophyta</taxon>
        <taxon>Embryophyta</taxon>
        <taxon>Tracheophyta</taxon>
        <taxon>Spermatophyta</taxon>
        <taxon>Magnoliopsida</taxon>
        <taxon>Liliopsida</taxon>
        <taxon>Poales</taxon>
        <taxon>Poaceae</taxon>
        <taxon>BOP clade</taxon>
        <taxon>Oryzoideae</taxon>
        <taxon>Oryzeae</taxon>
        <taxon>Oryzinae</taxon>
        <taxon>Oryza</taxon>
    </lineage>
</organism>
<dbReference type="EC" id="2.5.1.18" evidence="4"/>
<evidence type="ECO:0000256" key="2">
    <source>
        <dbReference type="ARBA" id="ARBA00025743"/>
    </source>
</evidence>
<dbReference type="Gene3D" id="3.40.30.10">
    <property type="entry name" value="Glutaredoxin"/>
    <property type="match status" value="1"/>
</dbReference>
<keyword evidence="1 4" id="KW-0808">Transferase</keyword>
<comment type="function">
    <text evidence="4">Is involved in the conjugation of reduced glutathione to a wide number of exogenous and endogenous hydrophobic electrophiles.</text>
</comment>
<sequence length="248" mass="28088">MAGQNELKLLGSWASAYVTRVKLALHLKSVTYDYVEEDLRNKSDLLLESNPVHKKVPVLIHNGKPICESQIIVEYIDEVFSGDGESLLPADPHERAVARFWAAYIEDKVNSPLKTNLITFCKGYDMIAYTSDHDFMRCVHVCADTDVMEEGVQGQDGGGEGRVDEADVRRGGSSGGRTGGVLQGEGVLLRRRQRRVRRRRAGRCRLLRARQRRDHRRQALRRRQDAAPGGVVGAVRRARRRHERSYQQ</sequence>
<dbReference type="InterPro" id="IPR004045">
    <property type="entry name" value="Glutathione_S-Trfase_N"/>
</dbReference>
<dbReference type="GO" id="GO:0006749">
    <property type="term" value="P:glutathione metabolic process"/>
    <property type="evidence" value="ECO:0007669"/>
    <property type="project" value="TreeGrafter"/>
</dbReference>
<evidence type="ECO:0000256" key="5">
    <source>
        <dbReference type="SAM" id="MobiDB-lite"/>
    </source>
</evidence>
<dbReference type="EnsemblPlants" id="OB10G23590.1">
    <property type="protein sequence ID" value="OB10G23590.1"/>
    <property type="gene ID" value="OB10G23590"/>
</dbReference>
<dbReference type="SUPFAM" id="SSF52833">
    <property type="entry name" value="Thioredoxin-like"/>
    <property type="match status" value="1"/>
</dbReference>
<dbReference type="PROSITE" id="PS50404">
    <property type="entry name" value="GST_NTER"/>
    <property type="match status" value="1"/>
</dbReference>